<dbReference type="RefSeq" id="WP_111596243.1">
    <property type="nucleotide sequence ID" value="NZ_QLLL01000001.1"/>
</dbReference>
<comment type="caution">
    <text evidence="3">The sequence shown here is derived from an EMBL/GenBank/DDBJ whole genome shotgun (WGS) entry which is preliminary data.</text>
</comment>
<dbReference type="SUPFAM" id="SSF53474">
    <property type="entry name" value="alpha/beta-Hydrolases"/>
    <property type="match status" value="1"/>
</dbReference>
<dbReference type="InterPro" id="IPR012223">
    <property type="entry name" value="TEII"/>
</dbReference>
<comment type="similarity">
    <text evidence="1">Belongs to the thioesterase family.</text>
</comment>
<proteinExistence type="inferred from homology"/>
<dbReference type="InterPro" id="IPR001031">
    <property type="entry name" value="Thioesterase"/>
</dbReference>
<keyword evidence="4" id="KW-1185">Reference proteome</keyword>
<accession>A0A327RB38</accession>
<dbReference type="EMBL" id="QLLL01000001">
    <property type="protein sequence ID" value="RAJ11147.1"/>
    <property type="molecule type" value="Genomic_DNA"/>
</dbReference>
<organism evidence="3 4">
    <name type="scientific">Chitinophaga skermanii</name>
    <dbReference type="NCBI Taxonomy" id="331697"/>
    <lineage>
        <taxon>Bacteria</taxon>
        <taxon>Pseudomonadati</taxon>
        <taxon>Bacteroidota</taxon>
        <taxon>Chitinophagia</taxon>
        <taxon>Chitinophagales</taxon>
        <taxon>Chitinophagaceae</taxon>
        <taxon>Chitinophaga</taxon>
    </lineage>
</organism>
<dbReference type="PANTHER" id="PTHR11487:SF0">
    <property type="entry name" value="S-ACYL FATTY ACID SYNTHASE THIOESTERASE, MEDIUM CHAIN"/>
    <property type="match status" value="1"/>
</dbReference>
<dbReference type="Gene3D" id="3.40.50.1820">
    <property type="entry name" value="alpha/beta hydrolase"/>
    <property type="match status" value="1"/>
</dbReference>
<dbReference type="Pfam" id="PF00975">
    <property type="entry name" value="Thioesterase"/>
    <property type="match status" value="1"/>
</dbReference>
<evidence type="ECO:0000313" key="3">
    <source>
        <dbReference type="EMBL" id="RAJ11147.1"/>
    </source>
</evidence>
<sequence>MVQQVVFLPYAGGSKFAYRNYVKNLPVGVEGILPELPGHGMRMQELPLTSLQEVVEDLYKQIRPQLKGPYIIYGHSMGSLLGFLLTKYLLQKGDPIPQYCAFTGTMAPSQTGKRVRKLHLLPKHEFWAAIYAYGGTPQEIRDTEAYQDLVENIFRTDFQLVETYKHEAFKLPVPVLVINGSEENITPEEVNAWRNDVNNFVEIQTMPGHHFFIQGKEPVILQTILSFSTLIQHPQPSKHSKHELIKNSKYTDVNAEIGLDGYSGQWENGEPSQGNPSIPTNQCEHCNNPCCCAERLINET</sequence>
<evidence type="ECO:0000259" key="2">
    <source>
        <dbReference type="Pfam" id="PF00975"/>
    </source>
</evidence>
<evidence type="ECO:0000313" key="4">
    <source>
        <dbReference type="Proteomes" id="UP000249547"/>
    </source>
</evidence>
<evidence type="ECO:0000256" key="1">
    <source>
        <dbReference type="ARBA" id="ARBA00007169"/>
    </source>
</evidence>
<dbReference type="Proteomes" id="UP000249547">
    <property type="component" value="Unassembled WGS sequence"/>
</dbReference>
<dbReference type="PANTHER" id="PTHR11487">
    <property type="entry name" value="THIOESTERASE"/>
    <property type="match status" value="1"/>
</dbReference>
<protein>
    <submittedName>
        <fullName evidence="3">Surfactin synthase thioesterase subunit</fullName>
    </submittedName>
</protein>
<feature type="domain" description="Thioesterase" evidence="2">
    <location>
        <begin position="4"/>
        <end position="223"/>
    </location>
</feature>
<dbReference type="OrthoDB" id="2213423at2"/>
<name>A0A327RB38_9BACT</name>
<dbReference type="GO" id="GO:0008610">
    <property type="term" value="P:lipid biosynthetic process"/>
    <property type="evidence" value="ECO:0007669"/>
    <property type="project" value="TreeGrafter"/>
</dbReference>
<dbReference type="AlphaFoldDB" id="A0A327RB38"/>
<dbReference type="InterPro" id="IPR029058">
    <property type="entry name" value="AB_hydrolase_fold"/>
</dbReference>
<gene>
    <name evidence="3" type="ORF">LX64_00755</name>
</gene>
<reference evidence="3 4" key="1">
    <citation type="submission" date="2018-06" db="EMBL/GenBank/DDBJ databases">
        <title>Genomic Encyclopedia of Archaeal and Bacterial Type Strains, Phase II (KMG-II): from individual species to whole genera.</title>
        <authorList>
            <person name="Goeker M."/>
        </authorList>
    </citation>
    <scope>NUCLEOTIDE SEQUENCE [LARGE SCALE GENOMIC DNA]</scope>
    <source>
        <strain evidence="3 4">DSM 23857</strain>
    </source>
</reference>